<dbReference type="EMBL" id="JAJUBC010000007">
    <property type="protein sequence ID" value="MDD1793142.1"/>
    <property type="molecule type" value="Genomic_DNA"/>
</dbReference>
<evidence type="ECO:0000256" key="2">
    <source>
        <dbReference type="ARBA" id="ARBA00022676"/>
    </source>
</evidence>
<dbReference type="InterPro" id="IPR029494">
    <property type="entry name" value="DarT"/>
</dbReference>
<comment type="caution">
    <text evidence="8">The sequence shown here is derived from an EMBL/GenBank/DDBJ whole genome shotgun (WGS) entry which is preliminary data.</text>
</comment>
<gene>
    <name evidence="8" type="ORF">LRP50_08395</name>
</gene>
<protein>
    <submittedName>
        <fullName evidence="8">DUF4433 domain-containing protein</fullName>
    </submittedName>
</protein>
<keyword evidence="3 6" id="KW-0808">Transferase</keyword>
<feature type="binding site" evidence="6">
    <location>
        <position position="62"/>
    </location>
    <ligand>
        <name>NAD(+)</name>
        <dbReference type="ChEBI" id="CHEBI:57540"/>
    </ligand>
</feature>
<dbReference type="PROSITE" id="PS52018">
    <property type="entry name" value="DART"/>
    <property type="match status" value="1"/>
</dbReference>
<name>A0ABT5QYP9_9GAMM</name>
<feature type="binding site" evidence="6">
    <location>
        <begin position="17"/>
        <end position="19"/>
    </location>
    <ligand>
        <name>NAD(+)</name>
        <dbReference type="ChEBI" id="CHEBI:57540"/>
    </ligand>
</feature>
<evidence type="ECO:0000259" key="7">
    <source>
        <dbReference type="PROSITE" id="PS52018"/>
    </source>
</evidence>
<keyword evidence="2 6" id="KW-0328">Glycosyltransferase</keyword>
<evidence type="ECO:0000256" key="1">
    <source>
        <dbReference type="ARBA" id="ARBA00022649"/>
    </source>
</evidence>
<comment type="caution">
    <text evidence="6">Lacks conserved residue(s) required for the propagation of feature annotation.</text>
</comment>
<organism evidence="8 9">
    <name type="scientific">Enterovibrio gelatinilyticus</name>
    <dbReference type="NCBI Taxonomy" id="2899819"/>
    <lineage>
        <taxon>Bacteria</taxon>
        <taxon>Pseudomonadati</taxon>
        <taxon>Pseudomonadota</taxon>
        <taxon>Gammaproteobacteria</taxon>
        <taxon>Vibrionales</taxon>
        <taxon>Vibrionaceae</taxon>
        <taxon>Enterovibrio</taxon>
    </lineage>
</organism>
<accession>A0ABT5QYP9</accession>
<keyword evidence="1 6" id="KW-1277">Toxin-antitoxin system</keyword>
<evidence type="ECO:0000313" key="9">
    <source>
        <dbReference type="Proteomes" id="UP001149400"/>
    </source>
</evidence>
<feature type="active site" evidence="6">
    <location>
        <position position="166"/>
    </location>
</feature>
<comment type="catalytic activity">
    <reaction evidence="6">
        <text>a thymidine in DNA + NAD(+) = an N-(ADP-alpha-D-ribosyl)-thymidine in DNA + nicotinamide + H(+)</text>
        <dbReference type="Rhea" id="RHEA:71651"/>
        <dbReference type="Rhea" id="RHEA-COMP:13556"/>
        <dbReference type="Rhea" id="RHEA-COMP:18051"/>
        <dbReference type="ChEBI" id="CHEBI:15378"/>
        <dbReference type="ChEBI" id="CHEBI:17154"/>
        <dbReference type="ChEBI" id="CHEBI:57540"/>
        <dbReference type="ChEBI" id="CHEBI:137386"/>
        <dbReference type="ChEBI" id="CHEBI:191199"/>
    </reaction>
</comment>
<keyword evidence="9" id="KW-1185">Reference proteome</keyword>
<sequence>MNIELYLKQRGIISLFHFTTIENYMSILERGHIYSRAKIEELRLANDGYYTADYTDSVDRHRLDGLPTHINLSISRPNWYLLCNYMRRPESLHLDWCILELNVAPLLSEQTLFSVCNAASNTAKHYGIRGGVSGLSNLFADEVKTPRKTCTRVGLPSNFTTDIQAEALVFEAISIEHIRTCHLPSEILMARHKSAFNLLGLNNHQFSVNDDLFKNPMLR</sequence>
<dbReference type="Pfam" id="PF14487">
    <property type="entry name" value="DarT"/>
    <property type="match status" value="1"/>
</dbReference>
<comment type="similarity">
    <text evidence="6">Belongs to the DarT ADP-ribosyltransferase family.</text>
</comment>
<evidence type="ECO:0000256" key="3">
    <source>
        <dbReference type="ARBA" id="ARBA00022679"/>
    </source>
</evidence>
<dbReference type="Proteomes" id="UP001149400">
    <property type="component" value="Unassembled WGS sequence"/>
</dbReference>
<reference evidence="8" key="1">
    <citation type="submission" date="2021-12" db="EMBL/GenBank/DDBJ databases">
        <title>Enterovibrio ZSDZ35 sp. nov. and Enterovibrio ZSDZ42 sp. nov., isolated from coastal seawater in Qingdao.</title>
        <authorList>
            <person name="Zhang P."/>
        </authorList>
    </citation>
    <scope>NUCLEOTIDE SEQUENCE</scope>
    <source>
        <strain evidence="8">ZSDZ42</strain>
    </source>
</reference>
<evidence type="ECO:0000313" key="8">
    <source>
        <dbReference type="EMBL" id="MDD1793142.1"/>
    </source>
</evidence>
<dbReference type="RefSeq" id="WP_274164006.1">
    <property type="nucleotide sequence ID" value="NZ_JAJUBC010000007.1"/>
</dbReference>
<evidence type="ECO:0000256" key="4">
    <source>
        <dbReference type="ARBA" id="ARBA00022695"/>
    </source>
</evidence>
<evidence type="ECO:0000256" key="6">
    <source>
        <dbReference type="PROSITE-ProRule" id="PRU01362"/>
    </source>
</evidence>
<evidence type="ECO:0000256" key="5">
    <source>
        <dbReference type="ARBA" id="ARBA00023125"/>
    </source>
</evidence>
<keyword evidence="4 6" id="KW-0548">Nucleotidyltransferase</keyword>
<proteinExistence type="inferred from homology"/>
<feature type="domain" description="DarT" evidence="7">
    <location>
        <begin position="13"/>
        <end position="214"/>
    </location>
</feature>
<feature type="active site" description="Proton acceptor" evidence="6">
    <location>
        <position position="62"/>
    </location>
</feature>
<keyword evidence="5 6" id="KW-0238">DNA-binding</keyword>